<feature type="signal peptide" evidence="2">
    <location>
        <begin position="1"/>
        <end position="25"/>
    </location>
</feature>
<dbReference type="RefSeq" id="WP_182839528.1">
    <property type="nucleotide sequence ID" value="NZ_BAAABQ010000089.1"/>
</dbReference>
<feature type="domain" description="Superoxide dismutase copper/zinc binding" evidence="3">
    <location>
        <begin position="73"/>
        <end position="185"/>
    </location>
</feature>
<dbReference type="PROSITE" id="PS51257">
    <property type="entry name" value="PROKAR_LIPOPROTEIN"/>
    <property type="match status" value="1"/>
</dbReference>
<organism evidence="4 5">
    <name type="scientific">Kutzneria viridogrisea</name>
    <dbReference type="NCBI Taxonomy" id="47990"/>
    <lineage>
        <taxon>Bacteria</taxon>
        <taxon>Bacillati</taxon>
        <taxon>Actinomycetota</taxon>
        <taxon>Actinomycetes</taxon>
        <taxon>Pseudonocardiales</taxon>
        <taxon>Pseudonocardiaceae</taxon>
        <taxon>Kutzneria</taxon>
    </lineage>
</organism>
<keyword evidence="2" id="KW-0732">Signal</keyword>
<dbReference type="EC" id="1.15.1.1" evidence="4"/>
<dbReference type="GO" id="GO:0004784">
    <property type="term" value="F:superoxide dismutase activity"/>
    <property type="evidence" value="ECO:0007669"/>
    <property type="project" value="UniProtKB-EC"/>
</dbReference>
<keyword evidence="5" id="KW-1185">Reference proteome</keyword>
<name>A0ABR6BT32_9PSEU</name>
<gene>
    <name evidence="4" type="ORF">BC739_006942</name>
</gene>
<dbReference type="Proteomes" id="UP000517916">
    <property type="component" value="Unassembled WGS sequence"/>
</dbReference>
<dbReference type="Pfam" id="PF00080">
    <property type="entry name" value="Sod_Cu"/>
    <property type="match status" value="1"/>
</dbReference>
<dbReference type="Gene3D" id="2.60.40.200">
    <property type="entry name" value="Superoxide dismutase, copper/zinc binding domain"/>
    <property type="match status" value="1"/>
</dbReference>
<dbReference type="InterPro" id="IPR001424">
    <property type="entry name" value="SOD_Cu_Zn_dom"/>
</dbReference>
<protein>
    <submittedName>
        <fullName evidence="4">Cu-Zn family superoxide dismutase</fullName>
        <ecNumber evidence="4">1.15.1.1</ecNumber>
    </submittedName>
</protein>
<evidence type="ECO:0000313" key="5">
    <source>
        <dbReference type="Proteomes" id="UP000517916"/>
    </source>
</evidence>
<comment type="similarity">
    <text evidence="1">Belongs to the Cu-Zn superoxide dismutase family.</text>
</comment>
<keyword evidence="4" id="KW-0560">Oxidoreductase</keyword>
<evidence type="ECO:0000256" key="2">
    <source>
        <dbReference type="SAM" id="SignalP"/>
    </source>
</evidence>
<feature type="chain" id="PRO_5047327587" evidence="2">
    <location>
        <begin position="26"/>
        <end position="190"/>
    </location>
</feature>
<dbReference type="SUPFAM" id="SSF49329">
    <property type="entry name" value="Cu,Zn superoxide dismutase-like"/>
    <property type="match status" value="1"/>
</dbReference>
<accession>A0ABR6BT32</accession>
<dbReference type="InterPro" id="IPR036423">
    <property type="entry name" value="SOD-like_Cu/Zn_dom_sf"/>
</dbReference>
<comment type="caution">
    <text evidence="4">The sequence shown here is derived from an EMBL/GenBank/DDBJ whole genome shotgun (WGS) entry which is preliminary data.</text>
</comment>
<evidence type="ECO:0000259" key="3">
    <source>
        <dbReference type="Pfam" id="PF00080"/>
    </source>
</evidence>
<proteinExistence type="inferred from homology"/>
<evidence type="ECO:0000256" key="1">
    <source>
        <dbReference type="ARBA" id="ARBA00010457"/>
    </source>
</evidence>
<reference evidence="4 5" key="1">
    <citation type="submission" date="2020-08" db="EMBL/GenBank/DDBJ databases">
        <title>Genomic Encyclopedia of Archaeal and Bacterial Type Strains, Phase II (KMG-II): from individual species to whole genera.</title>
        <authorList>
            <person name="Goeker M."/>
        </authorList>
    </citation>
    <scope>NUCLEOTIDE SEQUENCE [LARGE SCALE GENOMIC DNA]</scope>
    <source>
        <strain evidence="4 5">DSM 43850</strain>
    </source>
</reference>
<evidence type="ECO:0000313" key="4">
    <source>
        <dbReference type="EMBL" id="MBA8929724.1"/>
    </source>
</evidence>
<dbReference type="EMBL" id="JACJID010000005">
    <property type="protein sequence ID" value="MBA8929724.1"/>
    <property type="molecule type" value="Genomic_DNA"/>
</dbReference>
<sequence>MARKTIAVLLATTATLLATAGTALACPGPPAHPAYASAEFENYHAGAEAVTYDPKLVQVGSDATVYSLPTWDGKTTVILRVHGLLPNHMYGAHAHQKSCGATGDVAGPHYQNKPDPVQPSVDPAYANAQNEIWLDFTTDEHGNARSSTTVNWQFTDRHAGAVVIHAEHTHTDPGHAGTAGARLACITVGF</sequence>